<accession>S8BWB4</accession>
<protein>
    <submittedName>
        <fullName evidence="3">Uncharacterized protein</fullName>
    </submittedName>
</protein>
<feature type="region of interest" description="Disordered" evidence="1">
    <location>
        <begin position="1"/>
        <end position="20"/>
    </location>
</feature>
<keyword evidence="2" id="KW-1133">Transmembrane helix</keyword>
<dbReference type="OrthoDB" id="5287825at2759"/>
<dbReference type="HOGENOM" id="CLU_1240095_0_0_1"/>
<gene>
    <name evidence="3" type="ORF">H072_6738</name>
</gene>
<evidence type="ECO:0000256" key="2">
    <source>
        <dbReference type="SAM" id="Phobius"/>
    </source>
</evidence>
<organism evidence="3 4">
    <name type="scientific">Dactylellina haptotyla (strain CBS 200.50)</name>
    <name type="common">Nematode-trapping fungus</name>
    <name type="synonym">Monacrosporium haptotylum</name>
    <dbReference type="NCBI Taxonomy" id="1284197"/>
    <lineage>
        <taxon>Eukaryota</taxon>
        <taxon>Fungi</taxon>
        <taxon>Dikarya</taxon>
        <taxon>Ascomycota</taxon>
        <taxon>Pezizomycotina</taxon>
        <taxon>Orbiliomycetes</taxon>
        <taxon>Orbiliales</taxon>
        <taxon>Orbiliaceae</taxon>
        <taxon>Dactylellina</taxon>
    </lineage>
</organism>
<keyword evidence="2" id="KW-0812">Transmembrane</keyword>
<feature type="transmembrane region" description="Helical" evidence="2">
    <location>
        <begin position="103"/>
        <end position="127"/>
    </location>
</feature>
<reference evidence="4" key="2">
    <citation type="submission" date="2013-04" db="EMBL/GenBank/DDBJ databases">
        <title>Genomic mechanisms accounting for the adaptation to parasitism in nematode-trapping fungi.</title>
        <authorList>
            <person name="Ahren D.G."/>
        </authorList>
    </citation>
    <scope>NUCLEOTIDE SEQUENCE [LARGE SCALE GENOMIC DNA]</scope>
    <source>
        <strain evidence="4">CBS 200.50</strain>
    </source>
</reference>
<feature type="transmembrane region" description="Helical" evidence="2">
    <location>
        <begin position="139"/>
        <end position="160"/>
    </location>
</feature>
<feature type="transmembrane region" description="Helical" evidence="2">
    <location>
        <begin position="180"/>
        <end position="201"/>
    </location>
</feature>
<dbReference type="Proteomes" id="UP000015100">
    <property type="component" value="Unassembled WGS sequence"/>
</dbReference>
<keyword evidence="2" id="KW-0472">Membrane</keyword>
<keyword evidence="4" id="KW-1185">Reference proteome</keyword>
<evidence type="ECO:0000256" key="1">
    <source>
        <dbReference type="SAM" id="MobiDB-lite"/>
    </source>
</evidence>
<evidence type="ECO:0000313" key="3">
    <source>
        <dbReference type="EMBL" id="EPS39607.1"/>
    </source>
</evidence>
<evidence type="ECO:0000313" key="4">
    <source>
        <dbReference type="Proteomes" id="UP000015100"/>
    </source>
</evidence>
<sequence>MEKQPGQETEEPTTSAAIPITIRPPARALQTRVVFTDINTPSAFSPIRRHTKDSLCSDLESRPILWRRSNGDHVAFHKQFTTLYHAPEDATEDQLLAWRINCYVYPIAGFLTLMQLLCLPFLLAYSIPNPPKRVKARSTAIAGTVIGGIVLILLLLKCIFFRYRKVDAKDVKSRVNWEAIMVVSSLLGFAWLWCIYCFVGLTVHVAEDPDGDGDVDFGDAIKR</sequence>
<name>S8BWB4_DACHA</name>
<reference evidence="3 4" key="1">
    <citation type="journal article" date="2013" name="PLoS Genet.">
        <title>Genomic mechanisms accounting for the adaptation to parasitism in nematode-trapping fungi.</title>
        <authorList>
            <person name="Meerupati T."/>
            <person name="Andersson K.M."/>
            <person name="Friman E."/>
            <person name="Kumar D."/>
            <person name="Tunlid A."/>
            <person name="Ahren D."/>
        </authorList>
    </citation>
    <scope>NUCLEOTIDE SEQUENCE [LARGE SCALE GENOMIC DNA]</scope>
    <source>
        <strain evidence="3 4">CBS 200.50</strain>
    </source>
</reference>
<comment type="caution">
    <text evidence="3">The sequence shown here is derived from an EMBL/GenBank/DDBJ whole genome shotgun (WGS) entry which is preliminary data.</text>
</comment>
<dbReference type="EMBL" id="AQGS01000467">
    <property type="protein sequence ID" value="EPS39607.1"/>
    <property type="molecule type" value="Genomic_DNA"/>
</dbReference>
<proteinExistence type="predicted"/>
<dbReference type="AlphaFoldDB" id="S8BWB4"/>